<comment type="caution">
    <text evidence="5">The sequence shown here is derived from an EMBL/GenBank/DDBJ whole genome shotgun (WGS) entry which is preliminary data.</text>
</comment>
<evidence type="ECO:0000256" key="2">
    <source>
        <dbReference type="ARBA" id="ARBA00022448"/>
    </source>
</evidence>
<evidence type="ECO:0000313" key="6">
    <source>
        <dbReference type="Proteomes" id="UP000653305"/>
    </source>
</evidence>
<proteinExistence type="inferred from homology"/>
<dbReference type="OrthoDB" id="1744869at2759"/>
<dbReference type="Gene3D" id="1.20.120.610">
    <property type="entry name" value="lithium bound rotor ring of v- atpase"/>
    <property type="match status" value="1"/>
</dbReference>
<dbReference type="EMBL" id="BMAC01000448">
    <property type="protein sequence ID" value="GFP96632.1"/>
    <property type="molecule type" value="Genomic_DNA"/>
</dbReference>
<sequence length="81" mass="8466">MLSTFSGDETTPFFGFIGVADALVFSCMGAAYGTAKSGAGVASMGVMRLELSICGLIILLITSTSINTKVKSYYLFDGYAD</sequence>
<protein>
    <submittedName>
        <fullName evidence="5">V-type proton ATPase subunit c2</fullName>
    </submittedName>
</protein>
<feature type="transmembrane region" description="Helical" evidence="4">
    <location>
        <begin position="12"/>
        <end position="33"/>
    </location>
</feature>
<dbReference type="GO" id="GO:0006811">
    <property type="term" value="P:monoatomic ion transport"/>
    <property type="evidence" value="ECO:0007669"/>
    <property type="project" value="UniProtKB-KW"/>
</dbReference>
<evidence type="ECO:0000256" key="4">
    <source>
        <dbReference type="SAM" id="Phobius"/>
    </source>
</evidence>
<organism evidence="5 6">
    <name type="scientific">Phtheirospermum japonicum</name>
    <dbReference type="NCBI Taxonomy" id="374723"/>
    <lineage>
        <taxon>Eukaryota</taxon>
        <taxon>Viridiplantae</taxon>
        <taxon>Streptophyta</taxon>
        <taxon>Embryophyta</taxon>
        <taxon>Tracheophyta</taxon>
        <taxon>Spermatophyta</taxon>
        <taxon>Magnoliopsida</taxon>
        <taxon>eudicotyledons</taxon>
        <taxon>Gunneridae</taxon>
        <taxon>Pentapetalae</taxon>
        <taxon>asterids</taxon>
        <taxon>lamiids</taxon>
        <taxon>Lamiales</taxon>
        <taxon>Orobanchaceae</taxon>
        <taxon>Orobanchaceae incertae sedis</taxon>
        <taxon>Phtheirospermum</taxon>
    </lineage>
</organism>
<dbReference type="InterPro" id="IPR035921">
    <property type="entry name" value="F/V-ATP_Csub_sf"/>
</dbReference>
<dbReference type="Proteomes" id="UP000653305">
    <property type="component" value="Unassembled WGS sequence"/>
</dbReference>
<keyword evidence="2" id="KW-0813">Transport</keyword>
<reference evidence="5" key="1">
    <citation type="submission" date="2020-07" db="EMBL/GenBank/DDBJ databases">
        <title>Ethylene signaling mediates host invasion by parasitic plants.</title>
        <authorList>
            <person name="Yoshida S."/>
        </authorList>
    </citation>
    <scope>NUCLEOTIDE SEQUENCE</scope>
    <source>
        <strain evidence="5">Okayama</strain>
    </source>
</reference>
<dbReference type="AlphaFoldDB" id="A0A830CE71"/>
<keyword evidence="4" id="KW-0472">Membrane</keyword>
<evidence type="ECO:0000256" key="1">
    <source>
        <dbReference type="ARBA" id="ARBA00007296"/>
    </source>
</evidence>
<gene>
    <name evidence="5" type="ORF">PHJA_001807300</name>
</gene>
<evidence type="ECO:0000313" key="5">
    <source>
        <dbReference type="EMBL" id="GFP96632.1"/>
    </source>
</evidence>
<keyword evidence="4" id="KW-1133">Transmembrane helix</keyword>
<name>A0A830CE71_9LAMI</name>
<keyword evidence="3" id="KW-0406">Ion transport</keyword>
<evidence type="ECO:0000256" key="3">
    <source>
        <dbReference type="ARBA" id="ARBA00023065"/>
    </source>
</evidence>
<dbReference type="PANTHER" id="PTHR10263">
    <property type="entry name" value="V-TYPE PROTON ATPASE PROTEOLIPID SUBUNIT"/>
    <property type="match status" value="1"/>
</dbReference>
<accession>A0A830CE71</accession>
<keyword evidence="6" id="KW-1185">Reference proteome</keyword>
<feature type="transmembrane region" description="Helical" evidence="4">
    <location>
        <begin position="45"/>
        <end position="66"/>
    </location>
</feature>
<keyword evidence="4" id="KW-0812">Transmembrane</keyword>
<comment type="similarity">
    <text evidence="1">Belongs to the V-ATPase proteolipid subunit family.</text>
</comment>